<dbReference type="EMBL" id="CP000724">
    <property type="protein sequence ID" value="ABR46658.1"/>
    <property type="molecule type" value="Genomic_DNA"/>
</dbReference>
<dbReference type="OrthoDB" id="9780715at2"/>
<reference evidence="6" key="2">
    <citation type="journal article" date="2016" name="Genome Announc.">
        <title>Complete genome sequence of Alkaliphilus metalliredigens strain QYMF, an alkaliphilic and metal-reducing bacterium isolated from borax-contaminated leachate ponds.</title>
        <authorList>
            <person name="Hwang C."/>
            <person name="Copeland A."/>
            <person name="Lucas S."/>
            <person name="Lapidus A."/>
            <person name="Barry K."/>
            <person name="Detter J.C."/>
            <person name="Glavina Del Rio T."/>
            <person name="Hammon N."/>
            <person name="Israni S."/>
            <person name="Dalin E."/>
            <person name="Tice H."/>
            <person name="Pitluck S."/>
            <person name="Chertkov O."/>
            <person name="Brettin T."/>
            <person name="Bruce D."/>
            <person name="Han C."/>
            <person name="Schmutz J."/>
            <person name="Larimer F."/>
            <person name="Land M.L."/>
            <person name="Hauser L."/>
            <person name="Kyrpides N."/>
            <person name="Mikhailova N."/>
            <person name="Ye Q."/>
            <person name="Zhou J."/>
            <person name="Richardson P."/>
            <person name="Fields M.W."/>
        </authorList>
    </citation>
    <scope>NUCLEOTIDE SEQUENCE [LARGE SCALE GENOMIC DNA]</scope>
    <source>
        <strain evidence="6">QYMF</strain>
    </source>
</reference>
<dbReference type="KEGG" id="amt:Amet_4351"/>
<dbReference type="PANTHER" id="PTHR37813:SF1">
    <property type="entry name" value="FELS-2 PROPHAGE PROTEIN"/>
    <property type="match status" value="1"/>
</dbReference>
<accession>A6TKE0</accession>
<evidence type="ECO:0000313" key="6">
    <source>
        <dbReference type="Proteomes" id="UP000001572"/>
    </source>
</evidence>
<proteinExistence type="predicted"/>
<dbReference type="eggNOG" id="COG5280">
    <property type="taxonomic scope" value="Bacteria"/>
</dbReference>
<protein>
    <submittedName>
        <fullName evidence="3">Phage tail tape measure protein, TP901 family</fullName>
    </submittedName>
</protein>
<dbReference type="STRING" id="293826.Amet_0430"/>
<keyword evidence="1" id="KW-1188">Viral release from host cell</keyword>
<evidence type="ECO:0000259" key="2">
    <source>
        <dbReference type="Pfam" id="PF10145"/>
    </source>
</evidence>
<dbReference type="HOGENOM" id="CLU_465923_0_0_9"/>
<evidence type="ECO:0000313" key="3">
    <source>
        <dbReference type="EMBL" id="ABR46658.1"/>
    </source>
</evidence>
<dbReference type="Proteomes" id="UP000001572">
    <property type="component" value="Chromosome"/>
</dbReference>
<evidence type="ECO:0000313" key="4">
    <source>
        <dbReference type="EMBL" id="ABR48130.1"/>
    </source>
</evidence>
<dbReference type="AlphaFoldDB" id="A6TKE0"/>
<dbReference type="InterPro" id="IPR010090">
    <property type="entry name" value="Phage_tape_meas"/>
</dbReference>
<keyword evidence="6" id="KW-1185">Reference proteome</keyword>
<dbReference type="EMBL" id="CP000724">
    <property type="protein sequence ID" value="ABR48130.1"/>
    <property type="molecule type" value="Genomic_DNA"/>
</dbReference>
<dbReference type="KEGG" id="amt:Amet_0430"/>
<organism evidence="3 6">
    <name type="scientific">Alkaliphilus metalliredigens (strain QYMF)</name>
    <dbReference type="NCBI Taxonomy" id="293826"/>
    <lineage>
        <taxon>Bacteria</taxon>
        <taxon>Bacillati</taxon>
        <taxon>Bacillota</taxon>
        <taxon>Clostridia</taxon>
        <taxon>Peptostreptococcales</taxon>
        <taxon>Natronincolaceae</taxon>
        <taxon>Alkaliphilus</taxon>
    </lineage>
</organism>
<evidence type="ECO:0000313" key="5">
    <source>
        <dbReference type="EMBL" id="ABR50425.1"/>
    </source>
</evidence>
<dbReference type="Pfam" id="PF10145">
    <property type="entry name" value="PhageMin_Tail"/>
    <property type="match status" value="1"/>
</dbReference>
<dbReference type="RefSeq" id="WP_011971566.1">
    <property type="nucleotide sequence ID" value="NC_009633.1"/>
</dbReference>
<sequence>MSLRSLIFDVAFNGNASAVVQMDDATNELRETAMGATENIEGMDSATDELGRTTMGAGKVIEENWKKITLAAGATGLAIEKMARQQAELTTATRGLAVTTDMTEKEIRTMVGSLTDHTFATEDALAGMDRLQQSGYNTQSQFESLLPVFDTFADATGKDMVSGIDFFDRTLSALDIPLTEAEEHLDTMTWLITQTTVGMGEMGQLMRREAPTLRAMGLNVDEIAIAMAGLEAEGIRGPRAVSGFQNALKDAEGDIERFWKELGVSQEVLENQSERLLEAEGLTQALADANNSGDTAMQKLTSAAEQLAYQYGPLIELSSSLVPLLLAAGPAAKIASAAFAVLATPVGAVGGAVAVLGVGVWQLWRNWDAVTERSGDAMDWLLDKSDNVVNGTIDKFAELGSRASAYVNDMASDIIDSIMSYPPLQAVNEVWDETLAYLNGIDLREVGSDIVQGLINGITSMGSDAAQAARDVASGIGNSVKSFFGINSDSKLMIEYGGNIVGGLETGIDSSIPNTTKSMERMTDRALSGAVTNNSKMTFSPNVKIEVGNGTNARQAANELEREFNSLMDRYAKKLSLRNPALTEA</sequence>
<dbReference type="EMBL" id="CP000724">
    <property type="protein sequence ID" value="ABR50425.1"/>
    <property type="molecule type" value="Genomic_DNA"/>
</dbReference>
<feature type="domain" description="Phage tail tape measure protein" evidence="2">
    <location>
        <begin position="118"/>
        <end position="304"/>
    </location>
</feature>
<evidence type="ECO:0000256" key="1">
    <source>
        <dbReference type="ARBA" id="ARBA00022612"/>
    </source>
</evidence>
<dbReference type="PANTHER" id="PTHR37813">
    <property type="entry name" value="FELS-2 PROPHAGE PROTEIN"/>
    <property type="match status" value="1"/>
</dbReference>
<name>A6TKE0_ALKMQ</name>
<dbReference type="KEGG" id="amt:Amet_1967"/>
<reference evidence="3" key="1">
    <citation type="submission" date="2007-06" db="EMBL/GenBank/DDBJ databases">
        <title>Complete sequence of Alkaliphilus metalliredigens QYMF.</title>
        <authorList>
            <consortium name="US DOE Joint Genome Institute"/>
            <person name="Copeland A."/>
            <person name="Lucas S."/>
            <person name="Lapidus A."/>
            <person name="Barry K."/>
            <person name="Detter J.C."/>
            <person name="Glavina del Rio T."/>
            <person name="Hammon N."/>
            <person name="Israni S."/>
            <person name="Dalin E."/>
            <person name="Tice H."/>
            <person name="Pitluck S."/>
            <person name="Chertkov O."/>
            <person name="Brettin T."/>
            <person name="Bruce D."/>
            <person name="Han C."/>
            <person name="Schmutz J."/>
            <person name="Larimer F."/>
            <person name="Land M."/>
            <person name="Hauser L."/>
            <person name="Kyrpides N."/>
            <person name="Mikhailova N."/>
            <person name="Ye Q."/>
            <person name="Zhou J."/>
            <person name="Fields M."/>
            <person name="Richardson P."/>
        </authorList>
    </citation>
    <scope>NUCLEOTIDE SEQUENCE</scope>
    <source>
        <strain evidence="3">QYMF</strain>
    </source>
</reference>
<gene>
    <name evidence="3" type="ordered locus">Amet_0430</name>
    <name evidence="4" type="ordered locus">Amet_1967</name>
    <name evidence="5" type="ordered locus">Amet_4351</name>
</gene>